<feature type="compositionally biased region" description="Basic and acidic residues" evidence="1">
    <location>
        <begin position="102"/>
        <end position="115"/>
    </location>
</feature>
<gene>
    <name evidence="2" type="ORF">Ahu01nite_079780</name>
</gene>
<evidence type="ECO:0000256" key="1">
    <source>
        <dbReference type="SAM" id="MobiDB-lite"/>
    </source>
</evidence>
<comment type="caution">
    <text evidence="2">The sequence shown here is derived from an EMBL/GenBank/DDBJ whole genome shotgun (WGS) entry which is preliminary data.</text>
</comment>
<evidence type="ECO:0008006" key="4">
    <source>
        <dbReference type="Google" id="ProtNLM"/>
    </source>
</evidence>
<feature type="region of interest" description="Disordered" evidence="1">
    <location>
        <begin position="96"/>
        <end position="132"/>
    </location>
</feature>
<dbReference type="Proteomes" id="UP000603200">
    <property type="component" value="Unassembled WGS sequence"/>
</dbReference>
<name>A0ABQ4A1Z1_9ACTN</name>
<keyword evidence="3" id="KW-1185">Reference proteome</keyword>
<accession>A0ABQ4A1Z1</accession>
<dbReference type="EMBL" id="BOMN01000113">
    <property type="protein sequence ID" value="GIE24876.1"/>
    <property type="molecule type" value="Genomic_DNA"/>
</dbReference>
<sequence>MTGRAIECPLDKMNWPRGRKDARLRVPPTEAGDRQLFTGWACNPTTCRKFAPVARNYAAARLMADVGLRVNEVRSLDLKVGSGSVRQAARAMRQEVAGFRPARADGAADQRRRPDAALARTPPRESHKRSAM</sequence>
<reference evidence="2 3" key="1">
    <citation type="submission" date="2021-01" db="EMBL/GenBank/DDBJ databases">
        <title>Whole genome shotgun sequence of Actinoplanes humidus NBRC 14915.</title>
        <authorList>
            <person name="Komaki H."/>
            <person name="Tamura T."/>
        </authorList>
    </citation>
    <scope>NUCLEOTIDE SEQUENCE [LARGE SCALE GENOMIC DNA]</scope>
    <source>
        <strain evidence="2 3">NBRC 14915</strain>
    </source>
</reference>
<evidence type="ECO:0000313" key="2">
    <source>
        <dbReference type="EMBL" id="GIE24876.1"/>
    </source>
</evidence>
<protein>
    <recommendedName>
        <fullName evidence="4">Phage integrase family protein</fullName>
    </recommendedName>
</protein>
<organism evidence="2 3">
    <name type="scientific">Winogradskya humida</name>
    <dbReference type="NCBI Taxonomy" id="113566"/>
    <lineage>
        <taxon>Bacteria</taxon>
        <taxon>Bacillati</taxon>
        <taxon>Actinomycetota</taxon>
        <taxon>Actinomycetes</taxon>
        <taxon>Micromonosporales</taxon>
        <taxon>Micromonosporaceae</taxon>
        <taxon>Winogradskya</taxon>
    </lineage>
</organism>
<proteinExistence type="predicted"/>
<evidence type="ECO:0000313" key="3">
    <source>
        <dbReference type="Proteomes" id="UP000603200"/>
    </source>
</evidence>